<evidence type="ECO:0000313" key="2">
    <source>
        <dbReference type="Proteomes" id="UP001215598"/>
    </source>
</evidence>
<evidence type="ECO:0000313" key="1">
    <source>
        <dbReference type="EMBL" id="KAJ7718826.1"/>
    </source>
</evidence>
<proteinExistence type="predicted"/>
<organism evidence="1 2">
    <name type="scientific">Mycena metata</name>
    <dbReference type="NCBI Taxonomy" id="1033252"/>
    <lineage>
        <taxon>Eukaryota</taxon>
        <taxon>Fungi</taxon>
        <taxon>Dikarya</taxon>
        <taxon>Basidiomycota</taxon>
        <taxon>Agaricomycotina</taxon>
        <taxon>Agaricomycetes</taxon>
        <taxon>Agaricomycetidae</taxon>
        <taxon>Agaricales</taxon>
        <taxon>Marasmiineae</taxon>
        <taxon>Mycenaceae</taxon>
        <taxon>Mycena</taxon>
    </lineage>
</organism>
<gene>
    <name evidence="1" type="ORF">B0H16DRAFT_1897479</name>
</gene>
<dbReference type="EMBL" id="JARKIB010000260">
    <property type="protein sequence ID" value="KAJ7718826.1"/>
    <property type="molecule type" value="Genomic_DNA"/>
</dbReference>
<sequence>MICERPPAPGPEEDYIEIIELNHRTRRSEARLLQLLCPETPPAEEFPLGAPIILGNVAAVCISAHAHGDEYLVMDWKSQIAFAVQARGALLMHMEILPGYLVVQTEDMQHDDIASCDLHLISISAALLSHGTPVDSHTGAPFNTVPLEQLPKILARNTEPRTEGPLVSWQRFGKLSVHRSPLRRDIYRIWVYDSHGDPDCVLHSLDLVLLPGNTPSWHERTRVPAWAHYSRRIGYSGHTMSFEATEGRLVGQIVPPVFTPL</sequence>
<dbReference type="Proteomes" id="UP001215598">
    <property type="component" value="Unassembled WGS sequence"/>
</dbReference>
<accession>A0AAD7MIA4</accession>
<dbReference type="AlphaFoldDB" id="A0AAD7MIA4"/>
<name>A0AAD7MIA4_9AGAR</name>
<reference evidence="1" key="1">
    <citation type="submission" date="2023-03" db="EMBL/GenBank/DDBJ databases">
        <title>Massive genome expansion in bonnet fungi (Mycena s.s.) driven by repeated elements and novel gene families across ecological guilds.</title>
        <authorList>
            <consortium name="Lawrence Berkeley National Laboratory"/>
            <person name="Harder C.B."/>
            <person name="Miyauchi S."/>
            <person name="Viragh M."/>
            <person name="Kuo A."/>
            <person name="Thoen E."/>
            <person name="Andreopoulos B."/>
            <person name="Lu D."/>
            <person name="Skrede I."/>
            <person name="Drula E."/>
            <person name="Henrissat B."/>
            <person name="Morin E."/>
            <person name="Kohler A."/>
            <person name="Barry K."/>
            <person name="LaButti K."/>
            <person name="Morin E."/>
            <person name="Salamov A."/>
            <person name="Lipzen A."/>
            <person name="Mereny Z."/>
            <person name="Hegedus B."/>
            <person name="Baldrian P."/>
            <person name="Stursova M."/>
            <person name="Weitz H."/>
            <person name="Taylor A."/>
            <person name="Grigoriev I.V."/>
            <person name="Nagy L.G."/>
            <person name="Martin F."/>
            <person name="Kauserud H."/>
        </authorList>
    </citation>
    <scope>NUCLEOTIDE SEQUENCE</scope>
    <source>
        <strain evidence="1">CBHHK182m</strain>
    </source>
</reference>
<comment type="caution">
    <text evidence="1">The sequence shown here is derived from an EMBL/GenBank/DDBJ whole genome shotgun (WGS) entry which is preliminary data.</text>
</comment>
<protein>
    <submittedName>
        <fullName evidence="1">Uncharacterized protein</fullName>
    </submittedName>
</protein>
<keyword evidence="2" id="KW-1185">Reference proteome</keyword>